<dbReference type="EMBL" id="MN096369">
    <property type="protein sequence ID" value="QDK02740.1"/>
    <property type="molecule type" value="Genomic_DNA"/>
</dbReference>
<protein>
    <submittedName>
        <fullName evidence="2">Uncharacterized protein</fullName>
    </submittedName>
</protein>
<organism evidence="2 3">
    <name type="scientific">Gordonia phage Phendrix</name>
    <dbReference type="NCBI Taxonomy" id="2593335"/>
    <lineage>
        <taxon>Viruses</taxon>
        <taxon>Duplodnaviria</taxon>
        <taxon>Heunggongvirae</taxon>
        <taxon>Uroviricota</taxon>
        <taxon>Caudoviricetes</taxon>
        <taxon>Godonkavirus</taxon>
        <taxon>Godonkavirus phendrix</taxon>
    </lineage>
</organism>
<accession>A0A514U1C2</accession>
<gene>
    <name evidence="2" type="primary">224</name>
    <name evidence="2" type="ORF">SEA_PHENDRIX_224</name>
</gene>
<dbReference type="RefSeq" id="YP_010649238.1">
    <property type="nucleotide sequence ID" value="NC_070764.1"/>
</dbReference>
<evidence type="ECO:0000256" key="1">
    <source>
        <dbReference type="SAM" id="MobiDB-lite"/>
    </source>
</evidence>
<dbReference type="Proteomes" id="UP000319596">
    <property type="component" value="Segment"/>
</dbReference>
<dbReference type="KEGG" id="vg:77924784"/>
<keyword evidence="3" id="KW-1185">Reference proteome</keyword>
<sequence length="55" mass="6330">MMGNRRHRMARSAGQAFALGTSFTYGLTDELSQHKPRKPRAKTSMYRQAKKVMPF</sequence>
<evidence type="ECO:0000313" key="3">
    <source>
        <dbReference type="Proteomes" id="UP000319596"/>
    </source>
</evidence>
<feature type="region of interest" description="Disordered" evidence="1">
    <location>
        <begin position="30"/>
        <end position="55"/>
    </location>
</feature>
<reference evidence="2 3" key="1">
    <citation type="submission" date="2019-06" db="EMBL/GenBank/DDBJ databases">
        <authorList>
            <person name="Burns M.A."/>
            <person name="Hill G.C."/>
            <person name="Wesley B.E."/>
            <person name="Womack T.V."/>
            <person name="Krukonis G.P."/>
            <person name="Delesalle V.A."/>
            <person name="Garlena R.A."/>
            <person name="Russell D.A."/>
            <person name="Pope W.H."/>
            <person name="Jacobs-Sera D."/>
            <person name="Hatfull G.F."/>
        </authorList>
    </citation>
    <scope>NUCLEOTIDE SEQUENCE [LARGE SCALE GENOMIC DNA]</scope>
</reference>
<proteinExistence type="predicted"/>
<evidence type="ECO:0000313" key="2">
    <source>
        <dbReference type="EMBL" id="QDK02740.1"/>
    </source>
</evidence>
<dbReference type="GeneID" id="77924784"/>
<name>A0A514U1C2_9CAUD</name>